<dbReference type="Proteomes" id="UP001642484">
    <property type="component" value="Unassembled WGS sequence"/>
</dbReference>
<organism evidence="2 3">
    <name type="scientific">Durusdinium trenchii</name>
    <dbReference type="NCBI Taxonomy" id="1381693"/>
    <lineage>
        <taxon>Eukaryota</taxon>
        <taxon>Sar</taxon>
        <taxon>Alveolata</taxon>
        <taxon>Dinophyceae</taxon>
        <taxon>Suessiales</taxon>
        <taxon>Symbiodiniaceae</taxon>
        <taxon>Durusdinium</taxon>
    </lineage>
</organism>
<gene>
    <name evidence="2" type="ORF">CCMP2556_LOCUS36938</name>
</gene>
<feature type="non-terminal residue" evidence="2">
    <location>
        <position position="846"/>
    </location>
</feature>
<feature type="non-terminal residue" evidence="2">
    <location>
        <position position="1"/>
    </location>
</feature>
<keyword evidence="3" id="KW-1185">Reference proteome</keyword>
<evidence type="ECO:0000313" key="2">
    <source>
        <dbReference type="EMBL" id="CAK9075014.1"/>
    </source>
</evidence>
<evidence type="ECO:0008006" key="4">
    <source>
        <dbReference type="Google" id="ProtNLM"/>
    </source>
</evidence>
<accession>A0ABP0PGR3</accession>
<comment type="caution">
    <text evidence="2">The sequence shown here is derived from an EMBL/GenBank/DDBJ whole genome shotgun (WGS) entry which is preliminary data.</text>
</comment>
<proteinExistence type="predicted"/>
<feature type="compositionally biased region" description="Acidic residues" evidence="1">
    <location>
        <begin position="86"/>
        <end position="104"/>
    </location>
</feature>
<evidence type="ECO:0000256" key="1">
    <source>
        <dbReference type="SAM" id="MobiDB-lite"/>
    </source>
</evidence>
<evidence type="ECO:0000313" key="3">
    <source>
        <dbReference type="Proteomes" id="UP001642484"/>
    </source>
</evidence>
<dbReference type="EMBL" id="CAXAMN010023069">
    <property type="protein sequence ID" value="CAK9075014.1"/>
    <property type="molecule type" value="Genomic_DNA"/>
</dbReference>
<feature type="region of interest" description="Disordered" evidence="1">
    <location>
        <begin position="65"/>
        <end position="105"/>
    </location>
</feature>
<protein>
    <recommendedName>
        <fullName evidence="4">Exocyst complex component Sec6</fullName>
    </recommendedName>
</protein>
<feature type="region of interest" description="Disordered" evidence="1">
    <location>
        <begin position="119"/>
        <end position="182"/>
    </location>
</feature>
<sequence>DVGVYEYVDEQLHKVNRTTRLNNPDVSLGAEQINTMHQSALKKMNQSAFAVDSTQALPMRFRIASSSDGCGLDTTPDHVGGKPDDLEGGEGEGDENDDENDENLDPQQYLGLLGRLAKEKKRAAPGGPTLSANQPIKKPKGQTPASGPGGVTSNTKTNKRRKIGENTAPTPKPPMFEDETGIEGTSEDHTLVESYKKQLAEVMKLDADKSDDAALVVWIKERTKKVNDLKAGVLGKKKSLRRRTSDTTFLFGELDNIVAELTGLQTLLKKLVNPWACLKHLGDEDGQCYFGLLASQLAQRMLKGPVKTQMKEPAKDLPYFMKFLQEMKKAMADDDNLFAADVDHSRVLQAVITIMDVASIPSSVQASGEFLGKSDHWLAQALKLDKGKKAVQLALENATNREQQNGILEKIPKAQSDLEEQAVTEVDQLTMTLDNTYGKMLADALKVAKDPDTKNLKGSDKEHLKTLLATLDDSIWVAIHASMSDDLVSFLGKMTDSMAESRSIKSTPLNHESCFPCCWTKIHSMAKTAFEELSTIVPRINASISKTSGVQDVQKCLEDFERWCTMTKEFCEGAFAECDGFLEDLSECLANAGKAANGPLGSQVSSETVSCVSLCLKFVAEKLFTSEEKRLVDSDALAEFKNNMDKSYRLSSVMGDDGTFVRRGLNIVDLIVTGNQCFCNPRLRGASGDEVVLDPAEVTAIGKINLQNGGDDADVKAILIKFFEVLPKMQEVDSKELLDQAIAFWTWLVDQSKQFNMIMQAGITHDLKLINIPELAVPHELKLPADLNELVKLAGKVGATFNNKLNKAVVDTTVALEKCMNNIKDTSKSLQVTTDFLCAGFCSDFK</sequence>
<feature type="compositionally biased region" description="Basic and acidic residues" evidence="1">
    <location>
        <begin position="75"/>
        <end position="85"/>
    </location>
</feature>
<reference evidence="2 3" key="1">
    <citation type="submission" date="2024-02" db="EMBL/GenBank/DDBJ databases">
        <authorList>
            <person name="Chen Y."/>
            <person name="Shah S."/>
            <person name="Dougan E. K."/>
            <person name="Thang M."/>
            <person name="Chan C."/>
        </authorList>
    </citation>
    <scope>NUCLEOTIDE SEQUENCE [LARGE SCALE GENOMIC DNA]</scope>
</reference>
<name>A0ABP0PGR3_9DINO</name>